<dbReference type="InterPro" id="IPR036259">
    <property type="entry name" value="MFS_trans_sf"/>
</dbReference>
<feature type="transmembrane region" description="Helical" evidence="1">
    <location>
        <begin position="256"/>
        <end position="277"/>
    </location>
</feature>
<keyword evidence="1" id="KW-1133">Transmembrane helix</keyword>
<organism evidence="2 3">
    <name type="scientific">Moelleriella libera RCEF 2490</name>
    <dbReference type="NCBI Taxonomy" id="1081109"/>
    <lineage>
        <taxon>Eukaryota</taxon>
        <taxon>Fungi</taxon>
        <taxon>Dikarya</taxon>
        <taxon>Ascomycota</taxon>
        <taxon>Pezizomycotina</taxon>
        <taxon>Sordariomycetes</taxon>
        <taxon>Hypocreomycetidae</taxon>
        <taxon>Hypocreales</taxon>
        <taxon>Clavicipitaceae</taxon>
        <taxon>Moelleriella</taxon>
    </lineage>
</organism>
<dbReference type="EMBL" id="AZGY01000016">
    <property type="protein sequence ID" value="KZZ92025.1"/>
    <property type="molecule type" value="Genomic_DNA"/>
</dbReference>
<name>A0A167Z1B4_9HYPO</name>
<comment type="caution">
    <text evidence="2">The sequence shown here is derived from an EMBL/GenBank/DDBJ whole genome shotgun (WGS) entry which is preliminary data.</text>
</comment>
<feature type="transmembrane region" description="Helical" evidence="1">
    <location>
        <begin position="113"/>
        <end position="132"/>
    </location>
</feature>
<feature type="transmembrane region" description="Helical" evidence="1">
    <location>
        <begin position="87"/>
        <end position="107"/>
    </location>
</feature>
<sequence>MRNSGSVIGGAINFSTNHSQARAGGIAWSTYLIFVGFECTGVIWAVLLSPTQHVRRRNGAKVPMSGAVSWKKELAALWSHLQRRKTWLISIPAFYSFFYGGTMGTYLSLHFSVRARALSSLITPSLTILMVLGYGKLLDTDRWSQARRARMSFLLWVIPQAACFVWIAVEYTKLDRQPLDYQGDTPRWTEAYLPYLIMFSTGYWTQLSLYWILGTFSTDVGSSSRTGGLFRAFETAGQAVSYALNSRAGADPRLPFYVNAGILGTAIPCMLLLIRLVPEQPSATDVDITSCDDGRSHMNKQQVVTDGQAFNRTEDPR</sequence>
<keyword evidence="1" id="KW-0812">Transmembrane</keyword>
<dbReference type="OrthoDB" id="196103at2759"/>
<dbReference type="AlphaFoldDB" id="A0A167Z1B4"/>
<feature type="transmembrane region" description="Helical" evidence="1">
    <location>
        <begin position="153"/>
        <end position="172"/>
    </location>
</feature>
<feature type="transmembrane region" description="Helical" evidence="1">
    <location>
        <begin position="26"/>
        <end position="48"/>
    </location>
</feature>
<evidence type="ECO:0000313" key="2">
    <source>
        <dbReference type="EMBL" id="KZZ92025.1"/>
    </source>
</evidence>
<feature type="transmembrane region" description="Helical" evidence="1">
    <location>
        <begin position="192"/>
        <end position="213"/>
    </location>
</feature>
<keyword evidence="3" id="KW-1185">Reference proteome</keyword>
<proteinExistence type="predicted"/>
<protein>
    <submittedName>
        <fullName evidence="2">Major facilitator superfamily transporter</fullName>
    </submittedName>
</protein>
<dbReference type="Proteomes" id="UP000078544">
    <property type="component" value="Unassembled WGS sequence"/>
</dbReference>
<keyword evidence="1" id="KW-0472">Membrane</keyword>
<dbReference type="SUPFAM" id="SSF103473">
    <property type="entry name" value="MFS general substrate transporter"/>
    <property type="match status" value="1"/>
</dbReference>
<gene>
    <name evidence="2" type="ORF">AAL_06235</name>
</gene>
<accession>A0A167Z1B4</accession>
<evidence type="ECO:0000313" key="3">
    <source>
        <dbReference type="Proteomes" id="UP000078544"/>
    </source>
</evidence>
<evidence type="ECO:0000256" key="1">
    <source>
        <dbReference type="SAM" id="Phobius"/>
    </source>
</evidence>
<reference evidence="2 3" key="1">
    <citation type="journal article" date="2016" name="Genome Biol. Evol.">
        <title>Divergent and convergent evolution of fungal pathogenicity.</title>
        <authorList>
            <person name="Shang Y."/>
            <person name="Xiao G."/>
            <person name="Zheng P."/>
            <person name="Cen K."/>
            <person name="Zhan S."/>
            <person name="Wang C."/>
        </authorList>
    </citation>
    <scope>NUCLEOTIDE SEQUENCE [LARGE SCALE GENOMIC DNA]</scope>
    <source>
        <strain evidence="2 3">RCEF 2490</strain>
    </source>
</reference>